<dbReference type="InterPro" id="IPR013783">
    <property type="entry name" value="Ig-like_fold"/>
</dbReference>
<keyword evidence="7" id="KW-0221">Differentiation</keyword>
<evidence type="ECO:0000256" key="13">
    <source>
        <dbReference type="ARBA" id="ARBA00023319"/>
    </source>
</evidence>
<dbReference type="AlphaFoldDB" id="A0A3B1IHJ7"/>
<evidence type="ECO:0000256" key="6">
    <source>
        <dbReference type="ARBA" id="ARBA00022729"/>
    </source>
</evidence>
<evidence type="ECO:0000259" key="18">
    <source>
        <dbReference type="PROSITE" id="PS51004"/>
    </source>
</evidence>
<organism evidence="19 20">
    <name type="scientific">Astyanax mexicanus</name>
    <name type="common">Blind cave fish</name>
    <name type="synonym">Astyanax fasciatus mexicanus</name>
    <dbReference type="NCBI Taxonomy" id="7994"/>
    <lineage>
        <taxon>Eukaryota</taxon>
        <taxon>Metazoa</taxon>
        <taxon>Chordata</taxon>
        <taxon>Craniata</taxon>
        <taxon>Vertebrata</taxon>
        <taxon>Euteleostomi</taxon>
        <taxon>Actinopterygii</taxon>
        <taxon>Neopterygii</taxon>
        <taxon>Teleostei</taxon>
        <taxon>Ostariophysi</taxon>
        <taxon>Characiformes</taxon>
        <taxon>Characoidei</taxon>
        <taxon>Acestrorhamphidae</taxon>
        <taxon>Acestrorhamphinae</taxon>
        <taxon>Astyanax</taxon>
    </lineage>
</organism>
<dbReference type="Bgee" id="ENSAMXG00000030262">
    <property type="expression patterns" value="Expressed in heart and 13 other cell types or tissues"/>
</dbReference>
<dbReference type="GO" id="GO:0030335">
    <property type="term" value="P:positive regulation of cell migration"/>
    <property type="evidence" value="ECO:0007669"/>
    <property type="project" value="TreeGrafter"/>
</dbReference>
<dbReference type="Gene3D" id="3.30.1680.10">
    <property type="entry name" value="ligand-binding face of the semaphorins, domain 2"/>
    <property type="match status" value="1"/>
</dbReference>
<evidence type="ECO:0000256" key="5">
    <source>
        <dbReference type="ARBA" id="ARBA00022692"/>
    </source>
</evidence>
<dbReference type="Pfam" id="PF01437">
    <property type="entry name" value="PSI"/>
    <property type="match status" value="1"/>
</dbReference>
<evidence type="ECO:0000256" key="7">
    <source>
        <dbReference type="ARBA" id="ARBA00022782"/>
    </source>
</evidence>
<dbReference type="OrthoDB" id="9988752at2759"/>
<dbReference type="InterPro" id="IPR015943">
    <property type="entry name" value="WD40/YVTN_repeat-like_dom_sf"/>
</dbReference>
<proteinExistence type="inferred from homology"/>
<evidence type="ECO:0000256" key="2">
    <source>
        <dbReference type="ARBA" id="ARBA00009492"/>
    </source>
</evidence>
<evidence type="ECO:0000259" key="17">
    <source>
        <dbReference type="PROSITE" id="PS50835"/>
    </source>
</evidence>
<feature type="region of interest" description="Disordered" evidence="15">
    <location>
        <begin position="697"/>
        <end position="772"/>
    </location>
</feature>
<keyword evidence="13" id="KW-0393">Immunoglobulin domain</keyword>
<dbReference type="FunFam" id="3.30.1680.10:FF:000013">
    <property type="entry name" value="Semaphorin 4D"/>
    <property type="match status" value="1"/>
</dbReference>
<dbReference type="GO" id="GO:0007411">
    <property type="term" value="P:axon guidance"/>
    <property type="evidence" value="ECO:0007669"/>
    <property type="project" value="UniProtKB-ARBA"/>
</dbReference>
<feature type="compositionally biased region" description="Polar residues" evidence="15">
    <location>
        <begin position="721"/>
        <end position="747"/>
    </location>
</feature>
<feature type="domain" description="Ig-like" evidence="17">
    <location>
        <begin position="582"/>
        <end position="666"/>
    </location>
</feature>
<dbReference type="SMART" id="SM00630">
    <property type="entry name" value="Sema"/>
    <property type="match status" value="1"/>
</dbReference>
<keyword evidence="11" id="KW-1015">Disulfide bond</keyword>
<evidence type="ECO:0000256" key="9">
    <source>
        <dbReference type="ARBA" id="ARBA00022989"/>
    </source>
</evidence>
<feature type="domain" description="Sema" evidence="18">
    <location>
        <begin position="44"/>
        <end position="522"/>
    </location>
</feature>
<keyword evidence="10 16" id="KW-0472">Membrane</keyword>
<dbReference type="GO" id="GO:0030215">
    <property type="term" value="F:semaphorin receptor binding"/>
    <property type="evidence" value="ECO:0007669"/>
    <property type="project" value="InterPro"/>
</dbReference>
<dbReference type="STRING" id="7994.ENSAMXP00000029458"/>
<dbReference type="GO" id="GO:0043931">
    <property type="term" value="P:ossification involved in bone maturation"/>
    <property type="evidence" value="ECO:0007669"/>
    <property type="project" value="TreeGrafter"/>
</dbReference>
<dbReference type="SUPFAM" id="SSF101912">
    <property type="entry name" value="Sema domain"/>
    <property type="match status" value="1"/>
</dbReference>
<feature type="compositionally biased region" description="Low complexity" evidence="15">
    <location>
        <begin position="701"/>
        <end position="718"/>
    </location>
</feature>
<evidence type="ECO:0000256" key="12">
    <source>
        <dbReference type="ARBA" id="ARBA00023180"/>
    </source>
</evidence>
<accession>A0A3B1IHJ7</accession>
<dbReference type="PANTHER" id="PTHR11036:SF18">
    <property type="entry name" value="SEMAPHORIN-4D"/>
    <property type="match status" value="1"/>
</dbReference>
<dbReference type="SMART" id="SM00423">
    <property type="entry name" value="PSI"/>
    <property type="match status" value="1"/>
</dbReference>
<reference evidence="19" key="4">
    <citation type="submission" date="2025-09" db="UniProtKB">
        <authorList>
            <consortium name="Ensembl"/>
        </authorList>
    </citation>
    <scope>IDENTIFICATION</scope>
</reference>
<keyword evidence="4" id="KW-0597">Phosphoprotein</keyword>
<dbReference type="Gene3D" id="2.130.10.10">
    <property type="entry name" value="YVTN repeat-like/Quinoprotein amine dehydrogenase"/>
    <property type="match status" value="1"/>
</dbReference>
<keyword evidence="6" id="KW-0732">Signal</keyword>
<dbReference type="InterPro" id="IPR001627">
    <property type="entry name" value="Semap_dom"/>
</dbReference>
<keyword evidence="8" id="KW-0524">Neurogenesis</keyword>
<dbReference type="GeneTree" id="ENSGT00940000159594"/>
<dbReference type="InterPro" id="IPR027231">
    <property type="entry name" value="Semaphorin"/>
</dbReference>
<evidence type="ECO:0000313" key="19">
    <source>
        <dbReference type="Ensembl" id="ENSAMXP00000029458.1"/>
    </source>
</evidence>
<sequence>MNQYSPLDAMPFKGNLTLPKIPESNMALSVLGVFLGLLLEVSAHGPSSVPRSSWRREDVNLLEFWESGVFNYSTLLLNEERGALYVGAREAVFELSKDNVSVKKNQVSWQVSKTHMDMCVSKGKSKEKECLNYIRVLQVYDDHHLYVCGTYAFQPNCDYLSLSDFRLMNKQEDGRGKCSYDPAQSFTTVMVDGELYSGTAYNFLGSEPIISRYSLSQSLLRTEYSTSWLNEPSFVFADVIREGRNSADGDDDKIYYFFTEVSVEYEFFGKLLIPRIARVCKGDQGGQRTLQKKWTSFLKAKLVCSMPELNFVFNVVHDVFILKTPDWRETVIYGVFTSQWGNVGLSAVCAYNMTSVDEVFSKGKYMQKATVEQSHTKWVRYNGITPTPRPGACINNQNRMQNIDSSLQLPDKTLQFVKDHPLLADPVLPIGNGPRLIAKDVNYTQIAVERVPALDNNVYDVIFTGTDKGVLHKSVVYEGGVHTVEELQLLKNPEPIKTLLLSTQGARFLYAGSDSGVVQSPTAFCEKYQTCADCILARDPYCAWDPHAASCVNIFRTQDHAQRRKLLQDLRGDAGRCPSVRPRMAESYRRMVVKPGSSAELPCRVRSNLAQVQWKINGSDLTEASNFLLMGDTGLLIYSVAPEDQGRYECWSVEAAAGKNFTRLVAGFDLQLDLPKSESSLSFSADLIEELNPDIQSTVRSSTTSTGNNSNGNGHTAGPSLLTSTEASPLTPPAVSNTATTMFSSGINRAKPQPNPPPSSPDASQTPPHPATLDPSAKYLQYDNSSALLFLFLLFFLLFLCCLTYNCYMQYLPAPCLRLRSALLGSPKKPQPEYIACEAGLMEHAAEKPEQNGAQQQQLRALRDTGYETEPECGNGNGKIPSHSFDEADDSPSKQRPFDVDCESQPIQYADAD</sequence>
<dbReference type="InterPro" id="IPR003599">
    <property type="entry name" value="Ig_sub"/>
</dbReference>
<dbReference type="GO" id="GO:0045499">
    <property type="term" value="F:chemorepellent activity"/>
    <property type="evidence" value="ECO:0007669"/>
    <property type="project" value="TreeGrafter"/>
</dbReference>
<keyword evidence="5 16" id="KW-0812">Transmembrane</keyword>
<dbReference type="Pfam" id="PF07679">
    <property type="entry name" value="I-set"/>
    <property type="match status" value="1"/>
</dbReference>
<dbReference type="InterPro" id="IPR036179">
    <property type="entry name" value="Ig-like_dom_sf"/>
</dbReference>
<evidence type="ECO:0000256" key="14">
    <source>
        <dbReference type="PROSITE-ProRule" id="PRU00352"/>
    </source>
</evidence>
<dbReference type="PROSITE" id="PS50835">
    <property type="entry name" value="IG_LIKE"/>
    <property type="match status" value="1"/>
</dbReference>
<reference evidence="19" key="3">
    <citation type="submission" date="2025-08" db="UniProtKB">
        <authorList>
            <consortium name="Ensembl"/>
        </authorList>
    </citation>
    <scope>IDENTIFICATION</scope>
</reference>
<dbReference type="Pfam" id="PF01403">
    <property type="entry name" value="Sema"/>
    <property type="match status" value="1"/>
</dbReference>
<reference evidence="20" key="1">
    <citation type="submission" date="2013-03" db="EMBL/GenBank/DDBJ databases">
        <authorList>
            <person name="Jeffery W."/>
            <person name="Warren W."/>
            <person name="Wilson R.K."/>
        </authorList>
    </citation>
    <scope>NUCLEOTIDE SEQUENCE</scope>
    <source>
        <strain evidence="20">female</strain>
    </source>
</reference>
<dbReference type="SMART" id="SM00409">
    <property type="entry name" value="IG"/>
    <property type="match status" value="1"/>
</dbReference>
<dbReference type="Ensembl" id="ENSAMXT00000050801.1">
    <property type="protein sequence ID" value="ENSAMXP00000029458.1"/>
    <property type="gene ID" value="ENSAMXG00000030262.1"/>
</dbReference>
<keyword evidence="3" id="KW-0217">Developmental protein</keyword>
<evidence type="ECO:0000256" key="1">
    <source>
        <dbReference type="ARBA" id="ARBA00004479"/>
    </source>
</evidence>
<dbReference type="GO" id="GO:0001755">
    <property type="term" value="P:neural crest cell migration"/>
    <property type="evidence" value="ECO:0007669"/>
    <property type="project" value="TreeGrafter"/>
</dbReference>
<dbReference type="GO" id="GO:0005886">
    <property type="term" value="C:plasma membrane"/>
    <property type="evidence" value="ECO:0007669"/>
    <property type="project" value="TreeGrafter"/>
</dbReference>
<comment type="subcellular location">
    <subcellularLocation>
        <location evidence="1">Membrane</location>
        <topology evidence="1">Single-pass type I membrane protein</topology>
    </subcellularLocation>
</comment>
<dbReference type="InterPro" id="IPR036352">
    <property type="entry name" value="Semap_dom_sf"/>
</dbReference>
<dbReference type="Proteomes" id="UP000018467">
    <property type="component" value="Unassembled WGS sequence"/>
</dbReference>
<evidence type="ECO:0000256" key="8">
    <source>
        <dbReference type="ARBA" id="ARBA00022902"/>
    </source>
</evidence>
<dbReference type="Gene3D" id="2.60.40.10">
    <property type="entry name" value="Immunoglobulins"/>
    <property type="match status" value="1"/>
</dbReference>
<evidence type="ECO:0000256" key="16">
    <source>
        <dbReference type="SAM" id="Phobius"/>
    </source>
</evidence>
<reference evidence="20" key="2">
    <citation type="journal article" date="2014" name="Nat. Commun.">
        <title>The cavefish genome reveals candidate genes for eye loss.</title>
        <authorList>
            <person name="McGaugh S.E."/>
            <person name="Gross J.B."/>
            <person name="Aken B."/>
            <person name="Blin M."/>
            <person name="Borowsky R."/>
            <person name="Chalopin D."/>
            <person name="Hinaux H."/>
            <person name="Jeffery W.R."/>
            <person name="Keene A."/>
            <person name="Ma L."/>
            <person name="Minx P."/>
            <person name="Murphy D."/>
            <person name="O'Quin K.E."/>
            <person name="Retaux S."/>
            <person name="Rohner N."/>
            <person name="Searle S.M."/>
            <person name="Stahl B.A."/>
            <person name="Tabin C."/>
            <person name="Volff J.N."/>
            <person name="Yoshizawa M."/>
            <person name="Warren W.C."/>
        </authorList>
    </citation>
    <scope>NUCLEOTIDE SEQUENCE [LARGE SCALE GENOMIC DNA]</scope>
    <source>
        <strain evidence="20">female</strain>
    </source>
</reference>
<dbReference type="GO" id="GO:0000122">
    <property type="term" value="P:negative regulation of transcription by RNA polymerase II"/>
    <property type="evidence" value="ECO:0007669"/>
    <property type="project" value="TreeGrafter"/>
</dbReference>
<dbReference type="SUPFAM" id="SSF103575">
    <property type="entry name" value="Plexin repeat"/>
    <property type="match status" value="1"/>
</dbReference>
<evidence type="ECO:0000313" key="20">
    <source>
        <dbReference type="Proteomes" id="UP000018467"/>
    </source>
</evidence>
<comment type="caution">
    <text evidence="14">Lacks conserved residue(s) required for the propagation of feature annotation.</text>
</comment>
<evidence type="ECO:0000256" key="11">
    <source>
        <dbReference type="ARBA" id="ARBA00023157"/>
    </source>
</evidence>
<keyword evidence="9 16" id="KW-1133">Transmembrane helix</keyword>
<name>A0A3B1IHJ7_ASTMX</name>
<evidence type="ECO:0000256" key="3">
    <source>
        <dbReference type="ARBA" id="ARBA00022473"/>
    </source>
</evidence>
<dbReference type="SUPFAM" id="SSF48726">
    <property type="entry name" value="Immunoglobulin"/>
    <property type="match status" value="1"/>
</dbReference>
<dbReference type="InterPro" id="IPR013098">
    <property type="entry name" value="Ig_I-set"/>
</dbReference>
<dbReference type="InParanoid" id="A0A3B1IHJ7"/>
<evidence type="ECO:0000256" key="10">
    <source>
        <dbReference type="ARBA" id="ARBA00023136"/>
    </source>
</evidence>
<keyword evidence="20" id="KW-1185">Reference proteome</keyword>
<dbReference type="GO" id="GO:0005615">
    <property type="term" value="C:extracellular space"/>
    <property type="evidence" value="ECO:0007669"/>
    <property type="project" value="TreeGrafter"/>
</dbReference>
<comment type="similarity">
    <text evidence="2">Belongs to the semaphorin family.</text>
</comment>
<dbReference type="GO" id="GO:0071526">
    <property type="term" value="P:semaphorin-plexin signaling pathway"/>
    <property type="evidence" value="ECO:0007669"/>
    <property type="project" value="TreeGrafter"/>
</dbReference>
<evidence type="ECO:0000256" key="4">
    <source>
        <dbReference type="ARBA" id="ARBA00022553"/>
    </source>
</evidence>
<dbReference type="InterPro" id="IPR016201">
    <property type="entry name" value="PSI"/>
</dbReference>
<feature type="transmembrane region" description="Helical" evidence="16">
    <location>
        <begin position="787"/>
        <end position="808"/>
    </location>
</feature>
<dbReference type="PANTHER" id="PTHR11036">
    <property type="entry name" value="SEMAPHORIN"/>
    <property type="match status" value="1"/>
</dbReference>
<feature type="region of interest" description="Disordered" evidence="15">
    <location>
        <begin position="846"/>
        <end position="913"/>
    </location>
</feature>
<evidence type="ECO:0000256" key="15">
    <source>
        <dbReference type="SAM" id="MobiDB-lite"/>
    </source>
</evidence>
<protein>
    <submittedName>
        <fullName evidence="19">Semaphorin 4D</fullName>
    </submittedName>
</protein>
<dbReference type="PROSITE" id="PS51004">
    <property type="entry name" value="SEMA"/>
    <property type="match status" value="1"/>
</dbReference>
<dbReference type="InterPro" id="IPR007110">
    <property type="entry name" value="Ig-like_dom"/>
</dbReference>
<dbReference type="InterPro" id="IPR002165">
    <property type="entry name" value="Plexin_repeat"/>
</dbReference>
<dbReference type="FunFam" id="2.130.10.10:FF:000033">
    <property type="entry name" value="Semaphorin 4B"/>
    <property type="match status" value="1"/>
</dbReference>
<keyword evidence="12" id="KW-0325">Glycoprotein</keyword>